<evidence type="ECO:0000313" key="2">
    <source>
        <dbReference type="Proteomes" id="UP001221898"/>
    </source>
</evidence>
<organism evidence="1 2">
    <name type="scientific">Aldrovandia affinis</name>
    <dbReference type="NCBI Taxonomy" id="143900"/>
    <lineage>
        <taxon>Eukaryota</taxon>
        <taxon>Metazoa</taxon>
        <taxon>Chordata</taxon>
        <taxon>Craniata</taxon>
        <taxon>Vertebrata</taxon>
        <taxon>Euteleostomi</taxon>
        <taxon>Actinopterygii</taxon>
        <taxon>Neopterygii</taxon>
        <taxon>Teleostei</taxon>
        <taxon>Notacanthiformes</taxon>
        <taxon>Halosauridae</taxon>
        <taxon>Aldrovandia</taxon>
    </lineage>
</organism>
<dbReference type="Proteomes" id="UP001221898">
    <property type="component" value="Unassembled WGS sequence"/>
</dbReference>
<sequence>MLMGQGLGAGEGAALSIRRRVLSLGGSLALMAAGNVDHFPGSSRLPCSDSRQRILCASINAGRVHSQLPVTCWRLPAWHPPIQMQTQTRKQPHLWSCIKAESRHRAWV</sequence>
<gene>
    <name evidence="1" type="ORF">AAFF_G00129330</name>
</gene>
<keyword evidence="2" id="KW-1185">Reference proteome</keyword>
<accession>A0AAD7T2H8</accession>
<name>A0AAD7T2H8_9TELE</name>
<protein>
    <submittedName>
        <fullName evidence="1">Uncharacterized protein</fullName>
    </submittedName>
</protein>
<evidence type="ECO:0000313" key="1">
    <source>
        <dbReference type="EMBL" id="KAJ8412597.1"/>
    </source>
</evidence>
<comment type="caution">
    <text evidence="1">The sequence shown here is derived from an EMBL/GenBank/DDBJ whole genome shotgun (WGS) entry which is preliminary data.</text>
</comment>
<dbReference type="EMBL" id="JAINUG010000019">
    <property type="protein sequence ID" value="KAJ8412597.1"/>
    <property type="molecule type" value="Genomic_DNA"/>
</dbReference>
<reference evidence="1" key="1">
    <citation type="journal article" date="2023" name="Science">
        <title>Genome structures resolve the early diversification of teleost fishes.</title>
        <authorList>
            <person name="Parey E."/>
            <person name="Louis A."/>
            <person name="Montfort J."/>
            <person name="Bouchez O."/>
            <person name="Roques C."/>
            <person name="Iampietro C."/>
            <person name="Lluch J."/>
            <person name="Castinel A."/>
            <person name="Donnadieu C."/>
            <person name="Desvignes T."/>
            <person name="Floi Bucao C."/>
            <person name="Jouanno E."/>
            <person name="Wen M."/>
            <person name="Mejri S."/>
            <person name="Dirks R."/>
            <person name="Jansen H."/>
            <person name="Henkel C."/>
            <person name="Chen W.J."/>
            <person name="Zahm M."/>
            <person name="Cabau C."/>
            <person name="Klopp C."/>
            <person name="Thompson A.W."/>
            <person name="Robinson-Rechavi M."/>
            <person name="Braasch I."/>
            <person name="Lecointre G."/>
            <person name="Bobe J."/>
            <person name="Postlethwait J.H."/>
            <person name="Berthelot C."/>
            <person name="Roest Crollius H."/>
            <person name="Guiguen Y."/>
        </authorList>
    </citation>
    <scope>NUCLEOTIDE SEQUENCE</scope>
    <source>
        <strain evidence="1">NC1722</strain>
    </source>
</reference>
<proteinExistence type="predicted"/>
<dbReference type="AlphaFoldDB" id="A0AAD7T2H8"/>